<reference evidence="2 3" key="1">
    <citation type="submission" date="2015-01" db="EMBL/GenBank/DDBJ databases">
        <title>The Genome Sequence of Ochroconis gallopava CBS43764.</title>
        <authorList>
            <consortium name="The Broad Institute Genomics Platform"/>
            <person name="Cuomo C."/>
            <person name="de Hoog S."/>
            <person name="Gorbushina A."/>
            <person name="Stielow B."/>
            <person name="Teixiera M."/>
            <person name="Abouelleil A."/>
            <person name="Chapman S.B."/>
            <person name="Priest M."/>
            <person name="Young S.K."/>
            <person name="Wortman J."/>
            <person name="Nusbaum C."/>
            <person name="Birren B."/>
        </authorList>
    </citation>
    <scope>NUCLEOTIDE SEQUENCE [LARGE SCALE GENOMIC DNA]</scope>
    <source>
        <strain evidence="2 3">CBS 43764</strain>
    </source>
</reference>
<sequence length="418" mass="46928">MDMSVDDIDARLGRARKYVEEFPNDVVVFLSENFSASKIEAAIKASCERHKKRFDAIILRERPISSPNNNLQTTFDLRPSYGATHGPVPQESQIRLPTPPNSQTSESTGSVGMILAVDEDNHEWPLYISRANIQNNWIRANIVNERLRLGKAVCRLPERVTCVQHGATLSAIEQVVITWREPQARHSNYDAFLLADSNLQSDVVFGEQAYKPTRPGSDYSPSHHPIAPAVQRPMHESIHPAQSIYLPMDSQLSEGTIRQIYPQYPARPNSQNMNLQASINQWNRQTYSATPIPTSPMVQAGADHNQPTVSAHATSTLGQFMKFKVQYDGSSLPVDIDLGGNGDALCAKLESKFTNLDLDRSTFQLRFSTRMNHKAADAKFTVVRLGCEDLEDDWEDAVAWIRERETRIYVSIEPIEPG</sequence>
<dbReference type="AlphaFoldDB" id="A0A0D2BCX6"/>
<gene>
    <name evidence="2" type="ORF">PV09_00203</name>
</gene>
<dbReference type="EMBL" id="KN847529">
    <property type="protein sequence ID" value="KIW09284.1"/>
    <property type="molecule type" value="Genomic_DNA"/>
</dbReference>
<keyword evidence="3" id="KW-1185">Reference proteome</keyword>
<protein>
    <submittedName>
        <fullName evidence="2">Uncharacterized protein</fullName>
    </submittedName>
</protein>
<evidence type="ECO:0000313" key="2">
    <source>
        <dbReference type="EMBL" id="KIW09284.1"/>
    </source>
</evidence>
<dbReference type="EMBL" id="KN847529">
    <property type="protein sequence ID" value="KIW09283.1"/>
    <property type="molecule type" value="Genomic_DNA"/>
</dbReference>
<dbReference type="RefSeq" id="XP_016219155.1">
    <property type="nucleotide sequence ID" value="XM_016352898.1"/>
</dbReference>
<dbReference type="VEuPathDB" id="FungiDB:PV09_00203"/>
<dbReference type="RefSeq" id="XP_016219153.1">
    <property type="nucleotide sequence ID" value="XM_016352896.1"/>
</dbReference>
<evidence type="ECO:0000313" key="3">
    <source>
        <dbReference type="Proteomes" id="UP000053259"/>
    </source>
</evidence>
<dbReference type="EMBL" id="KN847529">
    <property type="protein sequence ID" value="KIW09282.1"/>
    <property type="molecule type" value="Genomic_DNA"/>
</dbReference>
<dbReference type="RefSeq" id="XP_016219151.1">
    <property type="nucleotide sequence ID" value="XM_016352894.1"/>
</dbReference>
<dbReference type="RefSeq" id="XP_016219154.1">
    <property type="nucleotide sequence ID" value="XM_016352897.1"/>
</dbReference>
<evidence type="ECO:0000256" key="1">
    <source>
        <dbReference type="SAM" id="MobiDB-lite"/>
    </source>
</evidence>
<dbReference type="RefSeq" id="XP_016219152.1">
    <property type="nucleotide sequence ID" value="XM_016352895.1"/>
</dbReference>
<feature type="region of interest" description="Disordered" evidence="1">
    <location>
        <begin position="77"/>
        <end position="108"/>
    </location>
</feature>
<dbReference type="EMBL" id="KN847529">
    <property type="protein sequence ID" value="KIW09286.1"/>
    <property type="molecule type" value="Genomic_DNA"/>
</dbReference>
<dbReference type="HOGENOM" id="CLU_657569_0_0_1"/>
<feature type="compositionally biased region" description="Polar residues" evidence="1">
    <location>
        <begin position="90"/>
        <end position="108"/>
    </location>
</feature>
<organism evidence="2 3">
    <name type="scientific">Verruconis gallopava</name>
    <dbReference type="NCBI Taxonomy" id="253628"/>
    <lineage>
        <taxon>Eukaryota</taxon>
        <taxon>Fungi</taxon>
        <taxon>Dikarya</taxon>
        <taxon>Ascomycota</taxon>
        <taxon>Pezizomycotina</taxon>
        <taxon>Dothideomycetes</taxon>
        <taxon>Pleosporomycetidae</taxon>
        <taxon>Venturiales</taxon>
        <taxon>Sympoventuriaceae</taxon>
        <taxon>Verruconis</taxon>
    </lineage>
</organism>
<dbReference type="Proteomes" id="UP000053259">
    <property type="component" value="Unassembled WGS sequence"/>
</dbReference>
<dbReference type="GeneID" id="27308176"/>
<proteinExistence type="predicted"/>
<accession>A0A0D2BCX6</accession>
<dbReference type="EMBL" id="KN847529">
    <property type="protein sequence ID" value="KIW09285.1"/>
    <property type="molecule type" value="Genomic_DNA"/>
</dbReference>
<name>A0A0D2BCX6_9PEZI</name>